<keyword evidence="3 6" id="KW-0812">Transmembrane</keyword>
<protein>
    <recommendedName>
        <fullName evidence="7">ABC-2 type transporter transmembrane domain-containing protein</fullName>
    </recommendedName>
</protein>
<keyword evidence="5 6" id="KW-0472">Membrane</keyword>
<sequence length="417" mass="46158">MNKFWVILSHTYLSKLKAKPFIISTIISLLFVVALANIQSIIDLFTDDEVDQIAVIDETNTLFVPLTTNVEAASNDLELVEFDGTVEEGKDAVINEEYNALLVITLNDKQLPEASYYANNISDTGDQILLEQQVQQLKVALATRYSGIDEKALMEINEPVTFQATALDETAKTEEELNQARGIVYVMLFVLYITVMSYGQLIMTDVANEKSSRVMELLVSSAPAVTHMFAKILGIALLGLTQVGSIIILGIILIKSKQDEYMGGIFEYLGFQDISPAVYVYAIIFFLLGYLVYATIAAMLGSLVSRVEDTGQMMLPLIFLIMIAFFIAMFGLEAPDSTIVKVTSFIPFFSPMIMFMRVGMLDIPTWEVMVSIGIIVLSILLFAYIGAKVYKGGVLLYGRSSSLKDFKKALALSKKDS</sequence>
<dbReference type="InterPro" id="IPR051449">
    <property type="entry name" value="ABC-2_transporter_component"/>
</dbReference>
<feature type="transmembrane region" description="Helical" evidence="6">
    <location>
        <begin position="278"/>
        <end position="301"/>
    </location>
</feature>
<dbReference type="EMBL" id="LGTK01000001">
    <property type="protein sequence ID" value="KPH79211.1"/>
    <property type="molecule type" value="Genomic_DNA"/>
</dbReference>
<dbReference type="InterPro" id="IPR013525">
    <property type="entry name" value="ABC2_TM"/>
</dbReference>
<evidence type="ECO:0000256" key="1">
    <source>
        <dbReference type="ARBA" id="ARBA00004651"/>
    </source>
</evidence>
<feature type="transmembrane region" description="Helical" evidence="6">
    <location>
        <begin position="183"/>
        <end position="207"/>
    </location>
</feature>
<dbReference type="RefSeq" id="WP_060667483.1">
    <property type="nucleotide sequence ID" value="NZ_JARTGE010000036.1"/>
</dbReference>
<evidence type="ECO:0000256" key="4">
    <source>
        <dbReference type="ARBA" id="ARBA00022989"/>
    </source>
</evidence>
<keyword evidence="9" id="KW-1185">Reference proteome</keyword>
<reference evidence="8 9" key="1">
    <citation type="submission" date="2015-07" db="EMBL/GenBank/DDBJ databases">
        <title>High-quality draft genome sequence of Oceanobacillus caeni HM6, a bacillus isolated from a human feces.</title>
        <authorList>
            <person name="Kumar J."/>
            <person name="Verma M.K."/>
            <person name="Pandey R."/>
            <person name="Bhambi M."/>
            <person name="Chauhan N."/>
        </authorList>
    </citation>
    <scope>NUCLEOTIDE SEQUENCE [LARGE SCALE GENOMIC DNA]</scope>
    <source>
        <strain evidence="8 9">HM6</strain>
    </source>
</reference>
<comment type="caution">
    <text evidence="8">The sequence shown here is derived from an EMBL/GenBank/DDBJ whole genome shotgun (WGS) entry which is preliminary data.</text>
</comment>
<feature type="transmembrane region" description="Helical" evidence="6">
    <location>
        <begin position="368"/>
        <end position="387"/>
    </location>
</feature>
<evidence type="ECO:0000256" key="6">
    <source>
        <dbReference type="SAM" id="Phobius"/>
    </source>
</evidence>
<evidence type="ECO:0000259" key="7">
    <source>
        <dbReference type="Pfam" id="PF12698"/>
    </source>
</evidence>
<gene>
    <name evidence="8" type="ORF">AFL42_00425</name>
</gene>
<evidence type="ECO:0000313" key="9">
    <source>
        <dbReference type="Proteomes" id="UP000037854"/>
    </source>
</evidence>
<feature type="transmembrane region" description="Helical" evidence="6">
    <location>
        <begin position="228"/>
        <end position="254"/>
    </location>
</feature>
<dbReference type="Gene3D" id="3.40.190.10">
    <property type="entry name" value="Periplasmic binding protein-like II"/>
    <property type="match status" value="1"/>
</dbReference>
<evidence type="ECO:0000256" key="5">
    <source>
        <dbReference type="ARBA" id="ARBA00023136"/>
    </source>
</evidence>
<comment type="subcellular location">
    <subcellularLocation>
        <location evidence="1">Cell membrane</location>
        <topology evidence="1">Multi-pass membrane protein</topology>
    </subcellularLocation>
</comment>
<dbReference type="Pfam" id="PF12698">
    <property type="entry name" value="ABC2_membrane_3"/>
    <property type="match status" value="1"/>
</dbReference>
<feature type="transmembrane region" description="Helical" evidence="6">
    <location>
        <begin position="313"/>
        <end position="332"/>
    </location>
</feature>
<evidence type="ECO:0000256" key="3">
    <source>
        <dbReference type="ARBA" id="ARBA00022692"/>
    </source>
</evidence>
<dbReference type="PANTHER" id="PTHR30294">
    <property type="entry name" value="MEMBRANE COMPONENT OF ABC TRANSPORTER YHHJ-RELATED"/>
    <property type="match status" value="1"/>
</dbReference>
<dbReference type="PANTHER" id="PTHR30294:SF29">
    <property type="entry name" value="MULTIDRUG ABC TRANSPORTER PERMEASE YBHS-RELATED"/>
    <property type="match status" value="1"/>
</dbReference>
<feature type="transmembrane region" description="Helical" evidence="6">
    <location>
        <begin position="338"/>
        <end position="356"/>
    </location>
</feature>
<keyword evidence="4 6" id="KW-1133">Transmembrane helix</keyword>
<feature type="transmembrane region" description="Helical" evidence="6">
    <location>
        <begin position="21"/>
        <end position="42"/>
    </location>
</feature>
<evidence type="ECO:0000313" key="8">
    <source>
        <dbReference type="EMBL" id="KPH79211.1"/>
    </source>
</evidence>
<organism evidence="8 9">
    <name type="scientific">Oceanobacillus caeni</name>
    <dbReference type="NCBI Taxonomy" id="405946"/>
    <lineage>
        <taxon>Bacteria</taxon>
        <taxon>Bacillati</taxon>
        <taxon>Bacillota</taxon>
        <taxon>Bacilli</taxon>
        <taxon>Bacillales</taxon>
        <taxon>Bacillaceae</taxon>
        <taxon>Oceanobacillus</taxon>
    </lineage>
</organism>
<evidence type="ECO:0000256" key="2">
    <source>
        <dbReference type="ARBA" id="ARBA00022475"/>
    </source>
</evidence>
<keyword evidence="2" id="KW-1003">Cell membrane</keyword>
<accession>A0ABR5MNS0</accession>
<name>A0ABR5MNS0_9BACI</name>
<feature type="domain" description="ABC-2 type transporter transmembrane" evidence="7">
    <location>
        <begin position="21"/>
        <end position="387"/>
    </location>
</feature>
<dbReference type="Proteomes" id="UP000037854">
    <property type="component" value="Unassembled WGS sequence"/>
</dbReference>
<proteinExistence type="predicted"/>